<keyword evidence="5 7" id="KW-0659">Purine metabolism</keyword>
<dbReference type="SUPFAM" id="SSF49472">
    <property type="entry name" value="Transthyretin (synonym: prealbumin)"/>
    <property type="match status" value="1"/>
</dbReference>
<protein>
    <recommendedName>
        <fullName evidence="7">5-hydroxyisourate hydrolase</fullName>
        <shortName evidence="7">HIU hydrolase</shortName>
        <shortName evidence="7">HIUHase</shortName>
        <ecNumber evidence="7">3.5.2.17</ecNumber>
    </recommendedName>
</protein>
<proteinExistence type="inferred from homology"/>
<comment type="caution">
    <text evidence="9">The sequence shown here is derived from an EMBL/GenBank/DDBJ whole genome shotgun (WGS) entry which is preliminary data.</text>
</comment>
<dbReference type="Pfam" id="PF00576">
    <property type="entry name" value="Transthyretin"/>
    <property type="match status" value="1"/>
</dbReference>
<dbReference type="InterPro" id="IPR023419">
    <property type="entry name" value="Transthyretin_CS"/>
</dbReference>
<dbReference type="Proteomes" id="UP000818323">
    <property type="component" value="Unassembled WGS sequence"/>
</dbReference>
<comment type="subunit">
    <text evidence="4 7">Homotetramer.</text>
</comment>
<dbReference type="GO" id="GO:0033971">
    <property type="term" value="F:hydroxyisourate hydrolase activity"/>
    <property type="evidence" value="ECO:0007669"/>
    <property type="project" value="UniProtKB-EC"/>
</dbReference>
<comment type="function">
    <text evidence="2">Catalyzes the hydrolysis of 5-hydroxyisourate (HIU) to 2-oxo-4-hydroxy-4-carboxy-5-ureidoimidazoline (OHCU).</text>
</comment>
<comment type="catalytic activity">
    <reaction evidence="1 7">
        <text>5-hydroxyisourate + H2O = 5-hydroxy-2-oxo-4-ureido-2,5-dihydro-1H-imidazole-5-carboxylate + H(+)</text>
        <dbReference type="Rhea" id="RHEA:23736"/>
        <dbReference type="ChEBI" id="CHEBI:15377"/>
        <dbReference type="ChEBI" id="CHEBI:15378"/>
        <dbReference type="ChEBI" id="CHEBI:18072"/>
        <dbReference type="ChEBI" id="CHEBI:58639"/>
        <dbReference type="EC" id="3.5.2.17"/>
    </reaction>
</comment>
<dbReference type="InterPro" id="IPR023416">
    <property type="entry name" value="Transthyretin/HIU_hydrolase_d"/>
</dbReference>
<evidence type="ECO:0000256" key="7">
    <source>
        <dbReference type="RuleBase" id="RU361270"/>
    </source>
</evidence>
<evidence type="ECO:0000259" key="8">
    <source>
        <dbReference type="Pfam" id="PF00576"/>
    </source>
</evidence>
<evidence type="ECO:0000256" key="3">
    <source>
        <dbReference type="ARBA" id="ARBA00009850"/>
    </source>
</evidence>
<keyword evidence="6 7" id="KW-0378">Hydrolase</keyword>
<dbReference type="PROSITE" id="PS00768">
    <property type="entry name" value="TRANSTHYRETIN_1"/>
    <property type="match status" value="1"/>
</dbReference>
<dbReference type="PRINTS" id="PR00189">
    <property type="entry name" value="TRNSTHYRETIN"/>
</dbReference>
<evidence type="ECO:0000256" key="2">
    <source>
        <dbReference type="ARBA" id="ARBA00002704"/>
    </source>
</evidence>
<dbReference type="InterPro" id="IPR000895">
    <property type="entry name" value="Transthyretin/HIU_hydrolase"/>
</dbReference>
<sequence>MGRLSTHVLDTANGKPARGIAVELFAIEGAQRRSVVRTLTNADGRTDSPLMIGDAFRTGTYELVFEVGAYFKALGTATADPPFLDVVPIRFTIAEPDGHYHVPLLVSPWSYSTYRGS</sequence>
<accession>A0ABW9YVI1</accession>
<dbReference type="EC" id="3.5.2.17" evidence="7"/>
<keyword evidence="10" id="KW-1185">Reference proteome</keyword>
<feature type="domain" description="Transthyretin/hydroxyisourate hydrolase" evidence="8">
    <location>
        <begin position="4"/>
        <end position="116"/>
    </location>
</feature>
<organism evidence="9 10">
    <name type="scientific">Microvirga arsenatis</name>
    <dbReference type="NCBI Taxonomy" id="2692265"/>
    <lineage>
        <taxon>Bacteria</taxon>
        <taxon>Pseudomonadati</taxon>
        <taxon>Pseudomonadota</taxon>
        <taxon>Alphaproteobacteria</taxon>
        <taxon>Hyphomicrobiales</taxon>
        <taxon>Methylobacteriaceae</taxon>
        <taxon>Microvirga</taxon>
    </lineage>
</organism>
<reference evidence="9 10" key="1">
    <citation type="submission" date="2020-01" db="EMBL/GenBank/DDBJ databases">
        <title>Microvirga sp. nov., an arsenate reduction bacterium isolated from Tibet hotspring sediments.</title>
        <authorList>
            <person name="Yuan C.-G."/>
        </authorList>
    </citation>
    <scope>NUCLEOTIDE SEQUENCE [LARGE SCALE GENOMIC DNA]</scope>
    <source>
        <strain evidence="9 10">SYSU G3D203</strain>
    </source>
</reference>
<gene>
    <name evidence="9" type="primary">uraH</name>
    <name evidence="9" type="ORF">GR303_07935</name>
</gene>
<evidence type="ECO:0000256" key="6">
    <source>
        <dbReference type="ARBA" id="ARBA00022801"/>
    </source>
</evidence>
<dbReference type="InterPro" id="IPR023418">
    <property type="entry name" value="Thyroxine_BS"/>
</dbReference>
<dbReference type="NCBIfam" id="TIGR02962">
    <property type="entry name" value="hdxy_isourate"/>
    <property type="match status" value="1"/>
</dbReference>
<dbReference type="RefSeq" id="WP_161722477.1">
    <property type="nucleotide sequence ID" value="NZ_JAAAXI010000004.1"/>
</dbReference>
<evidence type="ECO:0000256" key="1">
    <source>
        <dbReference type="ARBA" id="ARBA00001043"/>
    </source>
</evidence>
<evidence type="ECO:0000313" key="9">
    <source>
        <dbReference type="EMBL" id="NBJ24284.1"/>
    </source>
</evidence>
<dbReference type="EMBL" id="JAAAXJ010000003">
    <property type="protein sequence ID" value="NBJ24284.1"/>
    <property type="molecule type" value="Genomic_DNA"/>
</dbReference>
<name>A0ABW9YVI1_9HYPH</name>
<dbReference type="PROSITE" id="PS00769">
    <property type="entry name" value="TRANSTHYRETIN_2"/>
    <property type="match status" value="1"/>
</dbReference>
<dbReference type="InterPro" id="IPR036817">
    <property type="entry name" value="Transthyretin/HIU_hydrolase_sf"/>
</dbReference>
<dbReference type="PANTHER" id="PTHR10395">
    <property type="entry name" value="URICASE AND TRANSTHYRETIN-RELATED"/>
    <property type="match status" value="1"/>
</dbReference>
<dbReference type="InterPro" id="IPR014306">
    <property type="entry name" value="Hydroxyisourate_hydrolase"/>
</dbReference>
<evidence type="ECO:0000313" key="10">
    <source>
        <dbReference type="Proteomes" id="UP000818323"/>
    </source>
</evidence>
<comment type="similarity">
    <text evidence="3 7">Belongs to the transthyretin family. 5-hydroxyisourate hydrolase subfamily.</text>
</comment>
<dbReference type="PANTHER" id="PTHR10395:SF7">
    <property type="entry name" value="5-HYDROXYISOURATE HYDROLASE"/>
    <property type="match status" value="1"/>
</dbReference>
<dbReference type="Gene3D" id="2.60.40.180">
    <property type="entry name" value="Transthyretin/hydroxyisourate hydrolase domain"/>
    <property type="match status" value="1"/>
</dbReference>
<evidence type="ECO:0000256" key="5">
    <source>
        <dbReference type="ARBA" id="ARBA00022631"/>
    </source>
</evidence>
<dbReference type="CDD" id="cd05822">
    <property type="entry name" value="TLP_HIUase"/>
    <property type="match status" value="1"/>
</dbReference>
<evidence type="ECO:0000256" key="4">
    <source>
        <dbReference type="ARBA" id="ARBA00011881"/>
    </source>
</evidence>